<name>A0A0E0P6Y9_ORYRU</name>
<accession>A0A0E0P6Y9</accession>
<feature type="compositionally biased region" description="Pro residues" evidence="1">
    <location>
        <begin position="208"/>
        <end position="226"/>
    </location>
</feature>
<dbReference type="EnsemblPlants" id="ORUFI04G07700.1">
    <property type="protein sequence ID" value="ORUFI04G07700.1"/>
    <property type="gene ID" value="ORUFI04G07700"/>
</dbReference>
<sequence length="258" mass="27987">MWPADLIPSPISEANRWFVGHDLFLDMINVLPKLQMTRTMDAIRCWGLSHSKNVNKSFGKGRLYSKVGLCAAQLYVSASYRSYLDKEDRGEGQKRKARGKWAGASLSQVSALLTDSNTIGADFYRGWIGRNRTLDRCLHRLLDLLRRLLEVNSAAAAAAGKDDIDAIAATGNDDIDAAAAGNDDIDAAAAGNDEFDAAAPASTLPSGRTPPPLGTTSSRPPPPPPGTTTSTPQQDDFSSPHVFFSRSYPCRNERLDTY</sequence>
<keyword evidence="3" id="KW-1185">Reference proteome</keyword>
<evidence type="ECO:0000256" key="1">
    <source>
        <dbReference type="SAM" id="MobiDB-lite"/>
    </source>
</evidence>
<protein>
    <submittedName>
        <fullName evidence="2">Uncharacterized protein</fullName>
    </submittedName>
</protein>
<dbReference type="OMA" id="QIRWIGR"/>
<evidence type="ECO:0000313" key="3">
    <source>
        <dbReference type="Proteomes" id="UP000008022"/>
    </source>
</evidence>
<dbReference type="Proteomes" id="UP000008022">
    <property type="component" value="Unassembled WGS sequence"/>
</dbReference>
<feature type="compositionally biased region" description="Low complexity" evidence="1">
    <location>
        <begin position="197"/>
        <end position="207"/>
    </location>
</feature>
<dbReference type="Gramene" id="ORUFI04G07700.1">
    <property type="protein sequence ID" value="ORUFI04G07700.1"/>
    <property type="gene ID" value="ORUFI04G07700"/>
</dbReference>
<organism evidence="2 3">
    <name type="scientific">Oryza rufipogon</name>
    <name type="common">Brownbeard rice</name>
    <name type="synonym">Asian wild rice</name>
    <dbReference type="NCBI Taxonomy" id="4529"/>
    <lineage>
        <taxon>Eukaryota</taxon>
        <taxon>Viridiplantae</taxon>
        <taxon>Streptophyta</taxon>
        <taxon>Embryophyta</taxon>
        <taxon>Tracheophyta</taxon>
        <taxon>Spermatophyta</taxon>
        <taxon>Magnoliopsida</taxon>
        <taxon>Liliopsida</taxon>
        <taxon>Poales</taxon>
        <taxon>Poaceae</taxon>
        <taxon>BOP clade</taxon>
        <taxon>Oryzoideae</taxon>
        <taxon>Oryzeae</taxon>
        <taxon>Oryzinae</taxon>
        <taxon>Oryza</taxon>
    </lineage>
</organism>
<dbReference type="AlphaFoldDB" id="A0A0E0P6Y9"/>
<proteinExistence type="predicted"/>
<evidence type="ECO:0000313" key="2">
    <source>
        <dbReference type="EnsemblPlants" id="ORUFI04G07700.1"/>
    </source>
</evidence>
<feature type="region of interest" description="Disordered" evidence="1">
    <location>
        <begin position="197"/>
        <end position="245"/>
    </location>
</feature>
<reference evidence="2" key="2">
    <citation type="submission" date="2015-06" db="UniProtKB">
        <authorList>
            <consortium name="EnsemblPlants"/>
        </authorList>
    </citation>
    <scope>IDENTIFICATION</scope>
</reference>
<reference evidence="3" key="1">
    <citation type="submission" date="2013-06" db="EMBL/GenBank/DDBJ databases">
        <authorList>
            <person name="Zhao Q."/>
        </authorList>
    </citation>
    <scope>NUCLEOTIDE SEQUENCE</scope>
    <source>
        <strain evidence="3">cv. W1943</strain>
    </source>
</reference>